<dbReference type="SMART" id="SM00042">
    <property type="entry name" value="CUB"/>
    <property type="match status" value="6"/>
</dbReference>
<keyword evidence="4" id="KW-0325">Glycoprotein</keyword>
<feature type="region of interest" description="Disordered" evidence="6">
    <location>
        <begin position="994"/>
        <end position="1022"/>
    </location>
</feature>
<dbReference type="InterPro" id="IPR000859">
    <property type="entry name" value="CUB_dom"/>
</dbReference>
<dbReference type="PANTHER" id="PTHR24254:SF6">
    <property type="entry name" value="CUBILIN"/>
    <property type="match status" value="1"/>
</dbReference>
<evidence type="ECO:0000256" key="6">
    <source>
        <dbReference type="SAM" id="MobiDB-lite"/>
    </source>
</evidence>
<dbReference type="SUPFAM" id="SSF48726">
    <property type="entry name" value="Immunoglobulin"/>
    <property type="match status" value="1"/>
</dbReference>
<dbReference type="RefSeq" id="XP_030850532.1">
    <property type="nucleotide sequence ID" value="XM_030994672.1"/>
</dbReference>
<dbReference type="InterPro" id="IPR013783">
    <property type="entry name" value="Ig-like_fold"/>
</dbReference>
<dbReference type="Pfam" id="PF00431">
    <property type="entry name" value="CUB"/>
    <property type="match status" value="6"/>
</dbReference>
<dbReference type="AlphaFoldDB" id="A0A7M7PF58"/>
<evidence type="ECO:0000256" key="5">
    <source>
        <dbReference type="PROSITE-ProRule" id="PRU00059"/>
    </source>
</evidence>
<dbReference type="Gene3D" id="2.60.120.290">
    <property type="entry name" value="Spermadhesin, CUB domain"/>
    <property type="match status" value="7"/>
</dbReference>
<evidence type="ECO:0000313" key="10">
    <source>
        <dbReference type="Proteomes" id="UP000007110"/>
    </source>
</evidence>
<evidence type="ECO:0000256" key="4">
    <source>
        <dbReference type="ARBA" id="ARBA00023180"/>
    </source>
</evidence>
<dbReference type="PROSITE" id="PS50835">
    <property type="entry name" value="IG_LIKE"/>
    <property type="match status" value="1"/>
</dbReference>
<dbReference type="OrthoDB" id="5985519at2759"/>
<dbReference type="PROSITE" id="PS01180">
    <property type="entry name" value="CUB"/>
    <property type="match status" value="5"/>
</dbReference>
<dbReference type="OMA" id="INIRWFI"/>
<dbReference type="InterPro" id="IPR051659">
    <property type="entry name" value="Serine_Protease_S1-Domain"/>
</dbReference>
<dbReference type="InterPro" id="IPR007110">
    <property type="entry name" value="Ig-like_dom"/>
</dbReference>
<evidence type="ECO:0000313" key="9">
    <source>
        <dbReference type="EnsemblMetazoa" id="XP_030850532"/>
    </source>
</evidence>
<dbReference type="InterPro" id="IPR036179">
    <property type="entry name" value="Ig-like_dom_sf"/>
</dbReference>
<organism evidence="9 10">
    <name type="scientific">Strongylocentrotus purpuratus</name>
    <name type="common">Purple sea urchin</name>
    <dbReference type="NCBI Taxonomy" id="7668"/>
    <lineage>
        <taxon>Eukaryota</taxon>
        <taxon>Metazoa</taxon>
        <taxon>Echinodermata</taxon>
        <taxon>Eleutherozoa</taxon>
        <taxon>Echinozoa</taxon>
        <taxon>Echinoidea</taxon>
        <taxon>Euechinoidea</taxon>
        <taxon>Echinacea</taxon>
        <taxon>Camarodonta</taxon>
        <taxon>Echinidea</taxon>
        <taxon>Strongylocentrotidae</taxon>
        <taxon>Strongylocentrotus</taxon>
    </lineage>
</organism>
<keyword evidence="2" id="KW-0677">Repeat</keyword>
<evidence type="ECO:0000259" key="7">
    <source>
        <dbReference type="PROSITE" id="PS01180"/>
    </source>
</evidence>
<feature type="domain" description="Ig-like" evidence="8">
    <location>
        <begin position="525"/>
        <end position="618"/>
    </location>
</feature>
<reference evidence="10" key="1">
    <citation type="submission" date="2015-02" db="EMBL/GenBank/DDBJ databases">
        <title>Genome sequencing for Strongylocentrotus purpuratus.</title>
        <authorList>
            <person name="Murali S."/>
            <person name="Liu Y."/>
            <person name="Vee V."/>
            <person name="English A."/>
            <person name="Wang M."/>
            <person name="Skinner E."/>
            <person name="Han Y."/>
            <person name="Muzny D.M."/>
            <person name="Worley K.C."/>
            <person name="Gibbs R.A."/>
        </authorList>
    </citation>
    <scope>NUCLEOTIDE SEQUENCE</scope>
</reference>
<comment type="caution">
    <text evidence="5">Lacks conserved residue(s) required for the propagation of feature annotation.</text>
</comment>
<dbReference type="SUPFAM" id="SSF49854">
    <property type="entry name" value="Spermadhesin, CUB domain"/>
    <property type="match status" value="7"/>
</dbReference>
<proteinExistence type="predicted"/>
<dbReference type="EnsemblMetazoa" id="XM_030994672">
    <property type="protein sequence ID" value="XP_030850532"/>
    <property type="gene ID" value="LOC583105"/>
</dbReference>
<name>A0A7M7PF58_STRPU</name>
<evidence type="ECO:0000256" key="2">
    <source>
        <dbReference type="ARBA" id="ARBA00022737"/>
    </source>
</evidence>
<keyword evidence="1" id="KW-0732">Signal</keyword>
<protein>
    <submittedName>
        <fullName evidence="9">Uncharacterized protein</fullName>
    </submittedName>
</protein>
<evidence type="ECO:0000259" key="8">
    <source>
        <dbReference type="PROSITE" id="PS50835"/>
    </source>
</evidence>
<feature type="domain" description="CUB" evidence="7">
    <location>
        <begin position="880"/>
        <end position="988"/>
    </location>
</feature>
<feature type="domain" description="CUB" evidence="7">
    <location>
        <begin position="280"/>
        <end position="395"/>
    </location>
</feature>
<dbReference type="InterPro" id="IPR035914">
    <property type="entry name" value="Sperma_CUB_dom_sf"/>
</dbReference>
<feature type="compositionally biased region" description="Low complexity" evidence="6">
    <location>
        <begin position="998"/>
        <end position="1019"/>
    </location>
</feature>
<feature type="domain" description="CUB" evidence="7">
    <location>
        <begin position="152"/>
        <end position="279"/>
    </location>
</feature>
<evidence type="ECO:0000256" key="1">
    <source>
        <dbReference type="ARBA" id="ARBA00022729"/>
    </source>
</evidence>
<dbReference type="Pfam" id="PF13927">
    <property type="entry name" value="Ig_3"/>
    <property type="match status" value="1"/>
</dbReference>
<dbReference type="FunFam" id="2.60.40.10:FF:000333">
    <property type="entry name" value="Down syndrome cell adhesion molecule"/>
    <property type="match status" value="1"/>
</dbReference>
<sequence>MDRLNRLVKRISIIMLWAMIIMVAGLTSVTKAAIAGSQTGGRVKLGEGESFTIESTSDLWGKYAGDQDILWRVKVPESCDVLIVFEYFITETYMDYLFIGNGTKKSDSPTWALSGYAAPSQIRMNFSAVWIRFSTSDFAGYRGFRASITPQCSQDNTTVDTVGSGFQALDGETYQIASPNYPNNFPPNTRLTWAFQLPNPQECRIYVTFLDFETEQDNDQVIIGTQGVRVKETFSGRGVLLNYPFLVQSEDSSTHAYVQFISSETSPTARGFMANVTADCEPGYHLDLKRNETYRLKTSNYPLYYPTDSDESWVIKVPQSCDILVEIVRFATQLNQDGLHIGKGYNMSADELFFLSGNSVPRYLEVKSNLAWVRFTSDQDDSSRHHGFDAHVTSTCRNDAAIEHSFDTRGTAVALSNGDIYSISSPNYPNDYGNQQHIAWMFRIPDNCQLNIVMNDFQTDGTDDKVTIRTPESVVSEFNGDAIPEPSFINSTVTIVKFDSGFSGTSRGFQADISPICDIITTETPSTISPVIQPIEPLTVLRGQPTRVMCTVILGDLPIHFRWLKDGDVIPLGVGVEFVNGAFSSSVVIADASIVHDGRYTCEASNLAAAVNYTTALTVQENLVELGRGDSLFVKTPQYIWAYFGDVVGSYTWIVKAPQNCTVRIEFRGLTATVPGDVLEIGSGYNISTNHIWNLTGTEANIPTWFEIDSNVVWMWFRPNDHKIPASSGFSAVLRPTCDQDVNAQSYIDTRGSGVSLSNGDSYTIASPNFPQNHPTYTSTIWLIKLPQPDCQLTIDFDNFTTTSVDNMLQISPSASLDTVRATLYGDVIPEPITFTSAYVLIRFSSRSYYGSDITLGFKAHLYADCESETNDTQPYVDVIGGNVSLSDGSRYSIASPNYPYGKYPARQDITWHIYLTHPRCQLSITFQVFQTERYFDKVYISTQGRERIYYGDVIPAPLIVTSYYVVIRFTSDGLTGYEGFRANLLAQCEEGVSTTMTPGQPNEGTTTPQTTTFRATTPVSSTPSAVVPIQQNVTNVTTGELLRRSYAITDRGMVQMFRGWVDVQGQGAPNDFCRVVRTDGKPFLSCLLAGSEEDDLLAYTSPNPSVEWFDPGYSNTWYMKDEDNDGRDDYCRCIGSVRSTLVVCMKAGANGFEGPGSDFLPPNSPEECLFHQADPFFGF</sequence>
<dbReference type="PANTHER" id="PTHR24254">
    <property type="entry name" value="PROTHROMBIN"/>
    <property type="match status" value="1"/>
</dbReference>
<reference evidence="9" key="2">
    <citation type="submission" date="2021-01" db="UniProtKB">
        <authorList>
            <consortium name="EnsemblMetazoa"/>
        </authorList>
    </citation>
    <scope>IDENTIFICATION</scope>
</reference>
<dbReference type="CDD" id="cd00041">
    <property type="entry name" value="CUB"/>
    <property type="match status" value="5"/>
</dbReference>
<dbReference type="GeneID" id="583105"/>
<keyword evidence="3" id="KW-1015">Disulfide bond</keyword>
<dbReference type="Proteomes" id="UP000007110">
    <property type="component" value="Unassembled WGS sequence"/>
</dbReference>
<accession>A0A7M7PF58</accession>
<keyword evidence="10" id="KW-1185">Reference proteome</keyword>
<dbReference type="Gene3D" id="2.60.40.10">
    <property type="entry name" value="Immunoglobulins"/>
    <property type="match status" value="1"/>
</dbReference>
<feature type="domain" description="CUB" evidence="7">
    <location>
        <begin position="396"/>
        <end position="516"/>
    </location>
</feature>
<dbReference type="SMART" id="SM00409">
    <property type="entry name" value="IG"/>
    <property type="match status" value="1"/>
</dbReference>
<dbReference type="InterPro" id="IPR003599">
    <property type="entry name" value="Ig_sub"/>
</dbReference>
<feature type="domain" description="CUB" evidence="7">
    <location>
        <begin position="753"/>
        <end position="865"/>
    </location>
</feature>
<evidence type="ECO:0000256" key="3">
    <source>
        <dbReference type="ARBA" id="ARBA00023157"/>
    </source>
</evidence>